<dbReference type="InterPro" id="IPR005467">
    <property type="entry name" value="His_kinase_dom"/>
</dbReference>
<dbReference type="OrthoDB" id="9815750at2"/>
<dbReference type="SMART" id="SM00388">
    <property type="entry name" value="HisKA"/>
    <property type="match status" value="1"/>
</dbReference>
<dbReference type="Gene3D" id="3.30.565.10">
    <property type="entry name" value="Histidine kinase-like ATPase, C-terminal domain"/>
    <property type="match status" value="1"/>
</dbReference>
<dbReference type="Pfam" id="PF00672">
    <property type="entry name" value="HAMP"/>
    <property type="match status" value="1"/>
</dbReference>
<comment type="catalytic activity">
    <reaction evidence="1">
        <text>ATP + protein L-histidine = ADP + protein N-phospho-L-histidine.</text>
        <dbReference type="EC" id="2.7.13.3"/>
    </reaction>
</comment>
<evidence type="ECO:0000256" key="3">
    <source>
        <dbReference type="ARBA" id="ARBA00012438"/>
    </source>
</evidence>
<feature type="transmembrane region" description="Helical" evidence="10">
    <location>
        <begin position="46"/>
        <end position="73"/>
    </location>
</feature>
<keyword evidence="6" id="KW-0547">Nucleotide-binding</keyword>
<dbReference type="SMART" id="SM00091">
    <property type="entry name" value="PAS"/>
    <property type="match status" value="1"/>
</dbReference>
<dbReference type="GO" id="GO:0016020">
    <property type="term" value="C:membrane"/>
    <property type="evidence" value="ECO:0007669"/>
    <property type="project" value="UniProtKB-SubCell"/>
</dbReference>
<comment type="caution">
    <text evidence="13">The sequence shown here is derived from an EMBL/GenBank/DDBJ whole genome shotgun (WGS) entry which is preliminary data.</text>
</comment>
<dbReference type="CDD" id="cd00130">
    <property type="entry name" value="PAS"/>
    <property type="match status" value="1"/>
</dbReference>
<dbReference type="InterPro" id="IPR003594">
    <property type="entry name" value="HATPase_dom"/>
</dbReference>
<evidence type="ECO:0000256" key="8">
    <source>
        <dbReference type="ARBA" id="ARBA00022840"/>
    </source>
</evidence>
<organism evidence="13 14">
    <name type="scientific">Cupriavidus pauculus</name>
    <dbReference type="NCBI Taxonomy" id="82633"/>
    <lineage>
        <taxon>Bacteria</taxon>
        <taxon>Pseudomonadati</taxon>
        <taxon>Pseudomonadota</taxon>
        <taxon>Betaproteobacteria</taxon>
        <taxon>Burkholderiales</taxon>
        <taxon>Burkholderiaceae</taxon>
        <taxon>Cupriavidus</taxon>
    </lineage>
</organism>
<protein>
    <recommendedName>
        <fullName evidence="3">histidine kinase</fullName>
        <ecNumber evidence="3">2.7.13.3</ecNumber>
    </recommendedName>
</protein>
<evidence type="ECO:0000256" key="2">
    <source>
        <dbReference type="ARBA" id="ARBA00004370"/>
    </source>
</evidence>
<dbReference type="Gene3D" id="3.30.450.20">
    <property type="entry name" value="PAS domain"/>
    <property type="match status" value="1"/>
</dbReference>
<keyword evidence="10" id="KW-1133">Transmembrane helix</keyword>
<reference evidence="13 14" key="1">
    <citation type="submission" date="2017-12" db="EMBL/GenBank/DDBJ databases">
        <title>Genome sequence of the active heterotrophic nitrifier-denitrifier, Cupriavidus pauculus UM1.</title>
        <authorList>
            <person name="Putonti C."/>
            <person name="Castignetti D."/>
        </authorList>
    </citation>
    <scope>NUCLEOTIDE SEQUENCE [LARGE SCALE GENOMIC DNA]</scope>
    <source>
        <strain evidence="13 14">UM1</strain>
    </source>
</reference>
<dbReference type="SUPFAM" id="SSF55785">
    <property type="entry name" value="PYP-like sensor domain (PAS domain)"/>
    <property type="match status" value="1"/>
</dbReference>
<feature type="domain" description="HAMP" evidence="12">
    <location>
        <begin position="390"/>
        <end position="442"/>
    </location>
</feature>
<dbReference type="InterPro" id="IPR036097">
    <property type="entry name" value="HisK_dim/P_sf"/>
</dbReference>
<dbReference type="InterPro" id="IPR035965">
    <property type="entry name" value="PAS-like_dom_sf"/>
</dbReference>
<comment type="subcellular location">
    <subcellularLocation>
        <location evidence="2">Membrane</location>
    </subcellularLocation>
</comment>
<dbReference type="CDD" id="cd06225">
    <property type="entry name" value="HAMP"/>
    <property type="match status" value="1"/>
</dbReference>
<evidence type="ECO:0000256" key="7">
    <source>
        <dbReference type="ARBA" id="ARBA00022777"/>
    </source>
</evidence>
<dbReference type="InterPro" id="IPR017232">
    <property type="entry name" value="NtrY"/>
</dbReference>
<dbReference type="STRING" id="82633.GCA_000974605_01996"/>
<dbReference type="SUPFAM" id="SSF55874">
    <property type="entry name" value="ATPase domain of HSP90 chaperone/DNA topoisomerase II/histidine kinase"/>
    <property type="match status" value="1"/>
</dbReference>
<feature type="transmembrane region" description="Helical" evidence="10">
    <location>
        <begin position="365"/>
        <end position="388"/>
    </location>
</feature>
<dbReference type="SUPFAM" id="SSF47384">
    <property type="entry name" value="Homodimeric domain of signal transducing histidine kinase"/>
    <property type="match status" value="1"/>
</dbReference>
<evidence type="ECO:0000256" key="9">
    <source>
        <dbReference type="ARBA" id="ARBA00023012"/>
    </source>
</evidence>
<dbReference type="RefSeq" id="WP_101679682.1">
    <property type="nucleotide sequence ID" value="NZ_PJRP01000001.1"/>
</dbReference>
<evidence type="ECO:0000259" key="11">
    <source>
        <dbReference type="PROSITE" id="PS50109"/>
    </source>
</evidence>
<dbReference type="InterPro" id="IPR000014">
    <property type="entry name" value="PAS"/>
</dbReference>
<keyword evidence="4" id="KW-0597">Phosphoprotein</keyword>
<dbReference type="PROSITE" id="PS50885">
    <property type="entry name" value="HAMP"/>
    <property type="match status" value="1"/>
</dbReference>
<dbReference type="InterPro" id="IPR004358">
    <property type="entry name" value="Sig_transdc_His_kin-like_C"/>
</dbReference>
<keyword evidence="5" id="KW-0808">Transferase</keyword>
<keyword evidence="8" id="KW-0067">ATP-binding</keyword>
<feature type="transmembrane region" description="Helical" evidence="10">
    <location>
        <begin position="13"/>
        <end position="34"/>
    </location>
</feature>
<dbReference type="Pfam" id="PF00512">
    <property type="entry name" value="HisKA"/>
    <property type="match status" value="1"/>
</dbReference>
<dbReference type="CDD" id="cd00082">
    <property type="entry name" value="HisKA"/>
    <property type="match status" value="1"/>
</dbReference>
<dbReference type="InterPro" id="IPR013656">
    <property type="entry name" value="PAS_4"/>
</dbReference>
<evidence type="ECO:0000313" key="14">
    <source>
        <dbReference type="Proteomes" id="UP000234341"/>
    </source>
</evidence>
<dbReference type="EC" id="2.7.13.3" evidence="3"/>
<keyword evidence="10" id="KW-0812">Transmembrane</keyword>
<keyword evidence="7 13" id="KW-0418">Kinase</keyword>
<dbReference type="GO" id="GO:0005524">
    <property type="term" value="F:ATP binding"/>
    <property type="evidence" value="ECO:0007669"/>
    <property type="project" value="UniProtKB-KW"/>
</dbReference>
<dbReference type="SMART" id="SM00304">
    <property type="entry name" value="HAMP"/>
    <property type="match status" value="1"/>
</dbReference>
<dbReference type="SMART" id="SM00387">
    <property type="entry name" value="HATPase_c"/>
    <property type="match status" value="1"/>
</dbReference>
<dbReference type="PIRSF" id="PIRSF037532">
    <property type="entry name" value="STHK_NtrY"/>
    <property type="match status" value="1"/>
</dbReference>
<evidence type="ECO:0000256" key="4">
    <source>
        <dbReference type="ARBA" id="ARBA00022553"/>
    </source>
</evidence>
<evidence type="ECO:0000259" key="12">
    <source>
        <dbReference type="PROSITE" id="PS50885"/>
    </source>
</evidence>
<sequence>MNGNPWDSRFRRVLYRVVVGIIVFLALVLVGLLAGASANTEFFDRYFTLLFKINLVVGVLLVLTVGALAFTLWVRYRRGKFGTRLMSKLAVFFGVVGVLPGVLIYLVSLQFVSRSIESWFDVRVENALEAGLNLGRSTIDSQLADLQGKARLMADQLTGASGMASSLQLNRLREQYGIQEAAIFTGSGRVLATASSSYATLVPDIPSGVLAEQARMAGGYAAVEGGTDPTGSDKAPANLDSSHLYRIRVIIPLGPAPAPTTPDEAAQASASVSASAAAAAAAARARTRLAPPGSRWAGSGLSIERRPEDAPATGFGLVGDTVREERYLQVLHPVPAVLARNADEVQRAYQEYQEKALGRTGLRKMYIGTLTLTLFLAVFIAVMLALLLGGQLARPLLMLLQGTKEVAEGDLSPKRELKSRDELGQLTQQFNQMTRQLSEARIAVEDNRVALEQSKAYLESVLQNLTAGVLVFDRRFTLITANPGAERIFRQPFAGVLGQPVEQIPGMGDFADIVRQAFSEQTTREVLGGSQHWQKQIELPPGDEEQPLTLLVRGAHLPGGSRDEPGYVVVFDDISDVISAQRSVAWGEVARRLAHEIKNPLTPIQLSAERLQMKLSPKLEHADAEVLKRGATTIVNQVAAMKRMVDDFRDYARTPPAVMQSLALNSLAAEVLHLYGIDDPAEHEHPVIHAALGLDLPEIKGDPTQLRQVIHNLLQNAQDAAADNVAAGRAAPHITLHTETVEYKDSAGEDRQAVKLSITDNGPGFAPRILSRAFEPYVTTKAKGTGLGLAMVKKIIDEHGARIELRNRMNGTEIAGAQISILFVKLA</sequence>
<dbReference type="InterPro" id="IPR036890">
    <property type="entry name" value="HATPase_C_sf"/>
</dbReference>
<keyword evidence="9" id="KW-0902">Two-component regulatory system</keyword>
<evidence type="ECO:0000256" key="6">
    <source>
        <dbReference type="ARBA" id="ARBA00022741"/>
    </source>
</evidence>
<evidence type="ECO:0000313" key="13">
    <source>
        <dbReference type="EMBL" id="PLQ01876.1"/>
    </source>
</evidence>
<dbReference type="Gene3D" id="6.10.340.10">
    <property type="match status" value="1"/>
</dbReference>
<dbReference type="PANTHER" id="PTHR43065:SF10">
    <property type="entry name" value="PEROXIDE STRESS-ACTIVATED HISTIDINE KINASE MAK3"/>
    <property type="match status" value="1"/>
</dbReference>
<dbReference type="PROSITE" id="PS50109">
    <property type="entry name" value="HIS_KIN"/>
    <property type="match status" value="1"/>
</dbReference>
<feature type="transmembrane region" description="Helical" evidence="10">
    <location>
        <begin position="85"/>
        <end position="107"/>
    </location>
</feature>
<dbReference type="EMBL" id="PJRP01000001">
    <property type="protein sequence ID" value="PLQ01876.1"/>
    <property type="molecule type" value="Genomic_DNA"/>
</dbReference>
<dbReference type="InterPro" id="IPR003660">
    <property type="entry name" value="HAMP_dom"/>
</dbReference>
<dbReference type="SUPFAM" id="SSF158472">
    <property type="entry name" value="HAMP domain-like"/>
    <property type="match status" value="1"/>
</dbReference>
<proteinExistence type="predicted"/>
<accession>A0A2N5CI05</accession>
<dbReference type="PRINTS" id="PR00344">
    <property type="entry name" value="BCTRLSENSOR"/>
</dbReference>
<dbReference type="GO" id="GO:0000155">
    <property type="term" value="F:phosphorelay sensor kinase activity"/>
    <property type="evidence" value="ECO:0007669"/>
    <property type="project" value="InterPro"/>
</dbReference>
<keyword evidence="10" id="KW-0472">Membrane</keyword>
<dbReference type="AlphaFoldDB" id="A0A2N5CI05"/>
<dbReference type="Proteomes" id="UP000234341">
    <property type="component" value="Unassembled WGS sequence"/>
</dbReference>
<evidence type="ECO:0000256" key="5">
    <source>
        <dbReference type="ARBA" id="ARBA00022679"/>
    </source>
</evidence>
<name>A0A2N5CI05_9BURK</name>
<dbReference type="Pfam" id="PF02518">
    <property type="entry name" value="HATPase_c"/>
    <property type="match status" value="1"/>
</dbReference>
<evidence type="ECO:0000256" key="1">
    <source>
        <dbReference type="ARBA" id="ARBA00000085"/>
    </source>
</evidence>
<dbReference type="PANTHER" id="PTHR43065">
    <property type="entry name" value="SENSOR HISTIDINE KINASE"/>
    <property type="match status" value="1"/>
</dbReference>
<dbReference type="Pfam" id="PF08448">
    <property type="entry name" value="PAS_4"/>
    <property type="match status" value="1"/>
</dbReference>
<dbReference type="InterPro" id="IPR003661">
    <property type="entry name" value="HisK_dim/P_dom"/>
</dbReference>
<feature type="domain" description="Histidine kinase" evidence="11">
    <location>
        <begin position="592"/>
        <end position="827"/>
    </location>
</feature>
<dbReference type="Gene3D" id="1.10.287.130">
    <property type="match status" value="1"/>
</dbReference>
<gene>
    <name evidence="13" type="ORF">CYJ10_00780</name>
</gene>
<evidence type="ECO:0000256" key="10">
    <source>
        <dbReference type="SAM" id="Phobius"/>
    </source>
</evidence>